<dbReference type="Gene3D" id="3.40.50.1110">
    <property type="entry name" value="SGNH hydrolase"/>
    <property type="match status" value="1"/>
</dbReference>
<dbReference type="InterPro" id="IPR007407">
    <property type="entry name" value="DUF459"/>
</dbReference>
<comment type="caution">
    <text evidence="1">The sequence shown here is derived from an EMBL/GenBank/DDBJ whole genome shotgun (WGS) entry which is preliminary data.</text>
</comment>
<organism evidence="1 2">
    <name type="scientific">Rhodovastum atsumiense</name>
    <dbReference type="NCBI Taxonomy" id="504468"/>
    <lineage>
        <taxon>Bacteria</taxon>
        <taxon>Pseudomonadati</taxon>
        <taxon>Pseudomonadota</taxon>
        <taxon>Alphaproteobacteria</taxon>
        <taxon>Acetobacterales</taxon>
        <taxon>Acetobacteraceae</taxon>
        <taxon>Rhodovastum</taxon>
    </lineage>
</organism>
<sequence>MLSASQISFGRTDKTWSRRAMLGGLVLPFLAGAPPARAEPSLRILVIGDSQAQGLAAGLQKVLRGMPAVRVLDRTRIGTGLIARGPSDWPNNARALAASEQPGVAVVMFGANDRPPVRTHGKVVPALCSAFEQRYGARVREVVTALHGAGAPVLWVGHPNVRDPEYTEDMLMLNDIYKRNVLADGGIWVPVWDAFVGPDGGFSAHGPGPGGETTRLRANDGIHMTNAGYEVIARRLLPYIEQQRGQAIG</sequence>
<evidence type="ECO:0000313" key="2">
    <source>
        <dbReference type="Proteomes" id="UP000325255"/>
    </source>
</evidence>
<dbReference type="SUPFAM" id="SSF52266">
    <property type="entry name" value="SGNH hydrolase"/>
    <property type="match status" value="1"/>
</dbReference>
<evidence type="ECO:0000313" key="1">
    <source>
        <dbReference type="EMBL" id="KAA5612171.1"/>
    </source>
</evidence>
<accession>A0A5M6IVC6</accession>
<dbReference type="EMBL" id="VWPK01000014">
    <property type="protein sequence ID" value="KAA5612171.1"/>
    <property type="molecule type" value="Genomic_DNA"/>
</dbReference>
<dbReference type="InterPro" id="IPR036514">
    <property type="entry name" value="SGNH_hydro_sf"/>
</dbReference>
<reference evidence="1 2" key="1">
    <citation type="submission" date="2019-09" db="EMBL/GenBank/DDBJ databases">
        <title>Genome sequence of Rhodovastum atsumiense, a diverse member of the Acetobacteraceae family of non-sulfur purple photosynthetic bacteria.</title>
        <authorList>
            <person name="Meyer T."/>
            <person name="Kyndt J."/>
        </authorList>
    </citation>
    <scope>NUCLEOTIDE SEQUENCE [LARGE SCALE GENOMIC DNA]</scope>
    <source>
        <strain evidence="1 2">DSM 21279</strain>
    </source>
</reference>
<keyword evidence="2" id="KW-1185">Reference proteome</keyword>
<dbReference type="OrthoDB" id="9805649at2"/>
<gene>
    <name evidence="1" type="ORF">F1189_10940</name>
</gene>
<name>A0A5M6IVC6_9PROT</name>
<dbReference type="Proteomes" id="UP000325255">
    <property type="component" value="Unassembled WGS sequence"/>
</dbReference>
<dbReference type="GO" id="GO:0016788">
    <property type="term" value="F:hydrolase activity, acting on ester bonds"/>
    <property type="evidence" value="ECO:0007669"/>
    <property type="project" value="UniProtKB-ARBA"/>
</dbReference>
<dbReference type="RefSeq" id="WP_150040779.1">
    <property type="nucleotide sequence ID" value="NZ_OW485601.1"/>
</dbReference>
<dbReference type="AlphaFoldDB" id="A0A5M6IVC6"/>
<protein>
    <submittedName>
        <fullName evidence="1">DUF459 domain-containing protein</fullName>
    </submittedName>
</protein>
<dbReference type="Pfam" id="PF04311">
    <property type="entry name" value="DUF459"/>
    <property type="match status" value="1"/>
</dbReference>
<proteinExistence type="predicted"/>